<accession>A0AC61MXX2</accession>
<dbReference type="EMBL" id="CP068393">
    <property type="protein sequence ID" value="QUC67762.1"/>
    <property type="molecule type" value="Genomic_DNA"/>
</dbReference>
<organism evidence="1 2">
    <name type="scientific">Aristaeella hokkaidonensis</name>
    <dbReference type="NCBI Taxonomy" id="3046382"/>
    <lineage>
        <taxon>Bacteria</taxon>
        <taxon>Bacillati</taxon>
        <taxon>Bacillota</taxon>
        <taxon>Clostridia</taxon>
        <taxon>Eubacteriales</taxon>
        <taxon>Aristaeellaceae</taxon>
        <taxon>Aristaeella</taxon>
    </lineage>
</organism>
<protein>
    <submittedName>
        <fullName evidence="1">Transglutaminase domain-containing protein</fullName>
    </submittedName>
</protein>
<dbReference type="Proteomes" id="UP000682782">
    <property type="component" value="Chromosome"/>
</dbReference>
<name>A0AC61MXX2_9FIRM</name>
<sequence length="754" mass="83148">MTESLRPRLVHALLSLLLSVGLLLPLLGILDPALPSPVLILWISVIILLFELASLKRVISFAAAGAAFILLLFWLFAMGGMLTVSDAAMAIVLRCNNIRTVIPLVASSVTALLTVLTTLICCFACLRGASFLPSAVLCFGMILLIYLSGARELIPWFLPALIALLLILMTERFPETSLPQLIPLVVLLVAAAFLLAGNGAGQNPLRQKADELRQAVLDRLFFTEPRDIFSLSSENYYPEGQDQLGGKPNPSNHPVMKVSTPRTVYLRGVILNEYTGRSWINTTDRRRYLRQSSRLADLRAALFDEELPPLNIRNALCDPVTISVRMLSDDDSDTSTQFSSTLFVPQRVRDLIPGGDLVPYFNNSSELFVTRNLQPGDTYTVTAPIFLAGDSGLGTLIEVCSTMEDNAYEKIVQTYTTLPAHLEEIVYSMAREASSVAASPYDKALALRSWLSRSYRYTLDVQSQSPDMDFVTTFLLDTKEGYCTYFASAMTVLCRMIGLPARYVEGYVAEPDANGQAVVTGLSAHAWTEVYFKGFGWLTFDATPRHSSSGSQDNANSPSSPDPAPTPEPEPPESSPDENEPTPEPEPPENPDDPSDNPDSDPPSSDPDTDTDSPESPGSFPWLLLLLLLLLAALILRIRLTDPAVRDKRAKSESQRFDIWSGEIADLLYAENLSRRSGETPMAYGRRIDRASHFNVSLNPVGECISWIRYSPAEVTEAETAILRDTAVLLKGDLSRPARLRYLLRRVFNKKAQF</sequence>
<evidence type="ECO:0000313" key="2">
    <source>
        <dbReference type="Proteomes" id="UP000682782"/>
    </source>
</evidence>
<keyword evidence="2" id="KW-1185">Reference proteome</keyword>
<proteinExistence type="predicted"/>
<gene>
    <name evidence="1" type="ORF">JYE49_03385</name>
</gene>
<evidence type="ECO:0000313" key="1">
    <source>
        <dbReference type="EMBL" id="QUC67762.1"/>
    </source>
</evidence>
<reference evidence="1" key="1">
    <citation type="submission" date="2021-01" db="EMBL/GenBank/DDBJ databases">
        <title>Complete genome sequence of Clostridiales bacterium R-7.</title>
        <authorList>
            <person name="Mahoney-Kurpe S.C."/>
            <person name="Palevich N."/>
            <person name="Koike S."/>
            <person name="Moon C.D."/>
            <person name="Attwood G.T."/>
        </authorList>
    </citation>
    <scope>NUCLEOTIDE SEQUENCE</scope>
    <source>
        <strain evidence="1">R-7</strain>
    </source>
</reference>